<dbReference type="EMBL" id="CP002581">
    <property type="protein sequence ID" value="AJK48760.1"/>
    <property type="molecule type" value="Genomic_DNA"/>
</dbReference>
<accession>A0A0B6S638</accession>
<gene>
    <name evidence="1" type="ORF">BGL_2c06760</name>
</gene>
<evidence type="ECO:0000313" key="2">
    <source>
        <dbReference type="Proteomes" id="UP000031838"/>
    </source>
</evidence>
<keyword evidence="2" id="KW-1185">Reference proteome</keyword>
<organism evidence="1 2">
    <name type="scientific">Burkholderia plantarii</name>
    <dbReference type="NCBI Taxonomy" id="41899"/>
    <lineage>
        <taxon>Bacteria</taxon>
        <taxon>Pseudomonadati</taxon>
        <taxon>Pseudomonadota</taxon>
        <taxon>Betaproteobacteria</taxon>
        <taxon>Burkholderiales</taxon>
        <taxon>Burkholderiaceae</taxon>
        <taxon>Burkholderia</taxon>
    </lineage>
</organism>
<name>A0A0B6S638_BURPL</name>
<dbReference type="HOGENOM" id="CLU_1861407_0_0_4"/>
<sequence>MYRISRLWSEIEFVIWPSARQAPSCRLYRILSRHPCQDAAGDAVLWAQRCLDNAAVLIGCPRRTGAAGAGDAQAVQAYELALAVGFYQIEAQMDPTPLLPAPGSCWTAGQLGILQSLGMEHGRYVRLNGASGFSERDTAAAIALRRHPCTD</sequence>
<protein>
    <submittedName>
        <fullName evidence="1">Uncharacterized protein</fullName>
    </submittedName>
</protein>
<dbReference type="AlphaFoldDB" id="A0A0B6S638"/>
<reference evidence="1 2" key="2">
    <citation type="journal article" date="2016" name="Appl. Microbiol. Biotechnol.">
        <title>Mutations improving production and secretion of extracellular lipase by Burkholderia glumae PG1.</title>
        <authorList>
            <person name="Knapp A."/>
            <person name="Voget S."/>
            <person name="Gao R."/>
            <person name="Zaburannyi N."/>
            <person name="Krysciak D."/>
            <person name="Breuer M."/>
            <person name="Hauer B."/>
            <person name="Streit W.R."/>
            <person name="Muller R."/>
            <person name="Daniel R."/>
            <person name="Jaeger K.E."/>
        </authorList>
    </citation>
    <scope>NUCLEOTIDE SEQUENCE [LARGE SCALE GENOMIC DNA]</scope>
    <source>
        <strain evidence="1 2">PG1</strain>
    </source>
</reference>
<dbReference type="Proteomes" id="UP000031838">
    <property type="component" value="Chromosome 2"/>
</dbReference>
<evidence type="ECO:0000313" key="1">
    <source>
        <dbReference type="EMBL" id="AJK48760.1"/>
    </source>
</evidence>
<reference evidence="2" key="1">
    <citation type="submission" date="2011-03" db="EMBL/GenBank/DDBJ databases">
        <authorList>
            <person name="Voget S."/>
            <person name="Streit W.R."/>
            <person name="Jaeger K.E."/>
            <person name="Daniel R."/>
        </authorList>
    </citation>
    <scope>NUCLEOTIDE SEQUENCE [LARGE SCALE GENOMIC DNA]</scope>
    <source>
        <strain evidence="2">PG1</strain>
    </source>
</reference>
<dbReference type="KEGG" id="bgp:BGL_2c06760"/>
<proteinExistence type="predicted"/>